<keyword evidence="3" id="KW-1003">Cell membrane</keyword>
<evidence type="ECO:0000256" key="2">
    <source>
        <dbReference type="ARBA" id="ARBA00008610"/>
    </source>
</evidence>
<sequence length="341" mass="36477">MPADTLLFRLNPVFLATALAGALLLAAPIARAQAQPAVVYDAGGKFDKSFNEAAYNGMERYKKETGGGYLEFEIANDTQREQAFRRMAQKGANPIIAIGFTQASALEKVAKEFPQLKFAIVDMVVNLPNVQSVVFKEQEGSFLAGMAAAMASKSGKVGFIGGMDVPLIRRFQCGYEQGAKYANPKAETLANMTGTTPAAWSDPTRGGELARNQFSRGVDVIFAAAGGTGVGVYQAAKDQGRLAIGVDSNQNHLHPGTMLSSMVKRVDVAVFQIARSVKDSSWKSGVQVLGLKENGVALAMDEHNAKLITPEMKKKLDAAQADIVAGRIKVADYMADNACRY</sequence>
<evidence type="ECO:0000256" key="3">
    <source>
        <dbReference type="ARBA" id="ARBA00022475"/>
    </source>
</evidence>
<dbReference type="GO" id="GO:0005886">
    <property type="term" value="C:plasma membrane"/>
    <property type="evidence" value="ECO:0007669"/>
    <property type="project" value="UniProtKB-SubCell"/>
</dbReference>
<dbReference type="PANTHER" id="PTHR34296">
    <property type="entry name" value="TRANSCRIPTIONAL ACTIVATOR PROTEIN MED"/>
    <property type="match status" value="1"/>
</dbReference>
<comment type="similarity">
    <text evidence="2">Belongs to the BMP lipoprotein family.</text>
</comment>
<comment type="caution">
    <text evidence="9">The sequence shown here is derived from an EMBL/GenBank/DDBJ whole genome shotgun (WGS) entry which is preliminary data.</text>
</comment>
<dbReference type="SUPFAM" id="SSF53822">
    <property type="entry name" value="Periplasmic binding protein-like I"/>
    <property type="match status" value="1"/>
</dbReference>
<dbReference type="CDD" id="cd06354">
    <property type="entry name" value="PBP1_PrnA-like"/>
    <property type="match status" value="1"/>
</dbReference>
<keyword evidence="6 9" id="KW-0449">Lipoprotein</keyword>
<dbReference type="RefSeq" id="WP_051632131.1">
    <property type="nucleotide sequence ID" value="NZ_AZRA01000097.1"/>
</dbReference>
<reference evidence="9 10" key="1">
    <citation type="journal article" date="2014" name="FEMS Microbiol. Ecol.">
        <title>Sphaerotilus natans encrusted with nanoball-shaped Fe(III) oxide minerals formed by nitrate-reducing mixotrophic Fe(II) oxidation.</title>
        <authorList>
            <person name="Park S."/>
            <person name="Kim D.H."/>
            <person name="Lee J.H."/>
            <person name="Hur H.G."/>
        </authorList>
    </citation>
    <scope>NUCLEOTIDE SEQUENCE [LARGE SCALE GENOMIC DNA]</scope>
    <source>
        <strain evidence="9 10">DSM 6575</strain>
    </source>
</reference>
<comment type="subcellular location">
    <subcellularLocation>
        <location evidence="1">Cell membrane</location>
        <topology evidence="1">Lipid-anchor</topology>
    </subcellularLocation>
</comment>
<dbReference type="PANTHER" id="PTHR34296:SF2">
    <property type="entry name" value="ABC TRANSPORTER GUANOSINE-BINDING PROTEIN NUPN"/>
    <property type="match status" value="1"/>
</dbReference>
<feature type="domain" description="ABC transporter substrate-binding protein PnrA-like" evidence="8">
    <location>
        <begin position="37"/>
        <end position="331"/>
    </location>
</feature>
<accession>A0A059KII6</accession>
<evidence type="ECO:0000256" key="4">
    <source>
        <dbReference type="ARBA" id="ARBA00022729"/>
    </source>
</evidence>
<name>A0A059KII6_9BURK</name>
<feature type="chain" id="PRO_5001575911" evidence="7">
    <location>
        <begin position="33"/>
        <end position="341"/>
    </location>
</feature>
<evidence type="ECO:0000313" key="9">
    <source>
        <dbReference type="EMBL" id="KDB51185.1"/>
    </source>
</evidence>
<dbReference type="PATRIC" id="fig|1286631.3.peg.3117"/>
<evidence type="ECO:0000259" key="8">
    <source>
        <dbReference type="Pfam" id="PF02608"/>
    </source>
</evidence>
<dbReference type="EMBL" id="AZRA01000097">
    <property type="protein sequence ID" value="KDB51185.1"/>
    <property type="molecule type" value="Genomic_DNA"/>
</dbReference>
<evidence type="ECO:0000256" key="1">
    <source>
        <dbReference type="ARBA" id="ARBA00004193"/>
    </source>
</evidence>
<proteinExistence type="inferred from homology"/>
<evidence type="ECO:0000256" key="5">
    <source>
        <dbReference type="ARBA" id="ARBA00023136"/>
    </source>
</evidence>
<evidence type="ECO:0000256" key="6">
    <source>
        <dbReference type="ARBA" id="ARBA00023288"/>
    </source>
</evidence>
<keyword evidence="10" id="KW-1185">Reference proteome</keyword>
<dbReference type="Proteomes" id="UP000026714">
    <property type="component" value="Unassembled WGS sequence"/>
</dbReference>
<keyword evidence="4 7" id="KW-0732">Signal</keyword>
<dbReference type="InterPro" id="IPR050957">
    <property type="entry name" value="BMP_lipoprotein"/>
</dbReference>
<dbReference type="AlphaFoldDB" id="A0A059KII6"/>
<protein>
    <submittedName>
        <fullName evidence="9">Basic membrane lipoprotein</fullName>
    </submittedName>
</protein>
<feature type="signal peptide" evidence="7">
    <location>
        <begin position="1"/>
        <end position="32"/>
    </location>
</feature>
<dbReference type="Pfam" id="PF02608">
    <property type="entry name" value="Bmp"/>
    <property type="match status" value="1"/>
</dbReference>
<dbReference type="InterPro" id="IPR003760">
    <property type="entry name" value="PnrA-like"/>
</dbReference>
<dbReference type="STRING" id="34103.SAMN05421778_10156"/>
<organism evidence="9 10">
    <name type="scientific">Sphaerotilus natans subsp. natans DSM 6575</name>
    <dbReference type="NCBI Taxonomy" id="1286631"/>
    <lineage>
        <taxon>Bacteria</taxon>
        <taxon>Pseudomonadati</taxon>
        <taxon>Pseudomonadota</taxon>
        <taxon>Betaproteobacteria</taxon>
        <taxon>Burkholderiales</taxon>
        <taxon>Sphaerotilaceae</taxon>
        <taxon>Sphaerotilus</taxon>
    </lineage>
</organism>
<keyword evidence="5" id="KW-0472">Membrane</keyword>
<gene>
    <name evidence="9" type="ORF">X805_31950</name>
</gene>
<dbReference type="eggNOG" id="COG1744">
    <property type="taxonomic scope" value="Bacteria"/>
</dbReference>
<evidence type="ECO:0000313" key="10">
    <source>
        <dbReference type="Proteomes" id="UP000026714"/>
    </source>
</evidence>
<evidence type="ECO:0000256" key="7">
    <source>
        <dbReference type="SAM" id="SignalP"/>
    </source>
</evidence>
<dbReference type="Gene3D" id="3.40.50.2300">
    <property type="match status" value="2"/>
</dbReference>
<dbReference type="InterPro" id="IPR028082">
    <property type="entry name" value="Peripla_BP_I"/>
</dbReference>